<name>A0A2P2NYQ1_RHIMU</name>
<protein>
    <submittedName>
        <fullName evidence="1">Uncharacterized protein</fullName>
    </submittedName>
</protein>
<dbReference type="AlphaFoldDB" id="A0A2P2NYQ1"/>
<reference evidence="1" key="1">
    <citation type="submission" date="2018-02" db="EMBL/GenBank/DDBJ databases">
        <title>Rhizophora mucronata_Transcriptome.</title>
        <authorList>
            <person name="Meera S.P."/>
            <person name="Sreeshan A."/>
            <person name="Augustine A."/>
        </authorList>
    </citation>
    <scope>NUCLEOTIDE SEQUENCE</scope>
    <source>
        <tissue evidence="1">Leaf</tissue>
    </source>
</reference>
<sequence length="62" mass="7342">MNIEKRERESEVQKCNSKCITQNLISVCREDVWLIKAKKAFHRQVQSFCLFLGQSISKLRNQ</sequence>
<proteinExistence type="predicted"/>
<accession>A0A2P2NYQ1</accession>
<organism evidence="1">
    <name type="scientific">Rhizophora mucronata</name>
    <name type="common">Asiatic mangrove</name>
    <dbReference type="NCBI Taxonomy" id="61149"/>
    <lineage>
        <taxon>Eukaryota</taxon>
        <taxon>Viridiplantae</taxon>
        <taxon>Streptophyta</taxon>
        <taxon>Embryophyta</taxon>
        <taxon>Tracheophyta</taxon>
        <taxon>Spermatophyta</taxon>
        <taxon>Magnoliopsida</taxon>
        <taxon>eudicotyledons</taxon>
        <taxon>Gunneridae</taxon>
        <taxon>Pentapetalae</taxon>
        <taxon>rosids</taxon>
        <taxon>fabids</taxon>
        <taxon>Malpighiales</taxon>
        <taxon>Rhizophoraceae</taxon>
        <taxon>Rhizophora</taxon>
    </lineage>
</organism>
<evidence type="ECO:0000313" key="1">
    <source>
        <dbReference type="EMBL" id="MBX47529.1"/>
    </source>
</evidence>
<dbReference type="EMBL" id="GGEC01067045">
    <property type="protein sequence ID" value="MBX47529.1"/>
    <property type="molecule type" value="Transcribed_RNA"/>
</dbReference>